<dbReference type="EMBL" id="OX459126">
    <property type="protein sequence ID" value="CAI9117339.1"/>
    <property type="molecule type" value="Genomic_DNA"/>
</dbReference>
<feature type="region of interest" description="Disordered" evidence="2">
    <location>
        <begin position="110"/>
        <end position="133"/>
    </location>
</feature>
<feature type="compositionally biased region" description="Low complexity" evidence="2">
    <location>
        <begin position="122"/>
        <end position="133"/>
    </location>
</feature>
<keyword evidence="1" id="KW-0175">Coiled coil</keyword>
<feature type="compositionally biased region" description="Low complexity" evidence="2">
    <location>
        <begin position="175"/>
        <end position="199"/>
    </location>
</feature>
<name>A0AAV1ECD0_OLDCO</name>
<reference evidence="3" key="1">
    <citation type="submission" date="2023-03" db="EMBL/GenBank/DDBJ databases">
        <authorList>
            <person name="Julca I."/>
        </authorList>
    </citation>
    <scope>NUCLEOTIDE SEQUENCE</scope>
</reference>
<accession>A0AAV1ECD0</accession>
<evidence type="ECO:0000256" key="1">
    <source>
        <dbReference type="SAM" id="Coils"/>
    </source>
</evidence>
<proteinExistence type="predicted"/>
<evidence type="ECO:0000313" key="4">
    <source>
        <dbReference type="Proteomes" id="UP001161247"/>
    </source>
</evidence>
<dbReference type="Proteomes" id="UP001161247">
    <property type="component" value="Chromosome 9"/>
</dbReference>
<feature type="region of interest" description="Disordered" evidence="2">
    <location>
        <begin position="164"/>
        <end position="199"/>
    </location>
</feature>
<gene>
    <name evidence="3" type="ORF">OLC1_LOCUS23415</name>
</gene>
<organism evidence="3 4">
    <name type="scientific">Oldenlandia corymbosa var. corymbosa</name>
    <dbReference type="NCBI Taxonomy" id="529605"/>
    <lineage>
        <taxon>Eukaryota</taxon>
        <taxon>Viridiplantae</taxon>
        <taxon>Streptophyta</taxon>
        <taxon>Embryophyta</taxon>
        <taxon>Tracheophyta</taxon>
        <taxon>Spermatophyta</taxon>
        <taxon>Magnoliopsida</taxon>
        <taxon>eudicotyledons</taxon>
        <taxon>Gunneridae</taxon>
        <taxon>Pentapetalae</taxon>
        <taxon>asterids</taxon>
        <taxon>lamiids</taxon>
        <taxon>Gentianales</taxon>
        <taxon>Rubiaceae</taxon>
        <taxon>Rubioideae</taxon>
        <taxon>Spermacoceae</taxon>
        <taxon>Hedyotis-Oldenlandia complex</taxon>
        <taxon>Oldenlandia</taxon>
    </lineage>
</organism>
<evidence type="ECO:0000256" key="2">
    <source>
        <dbReference type="SAM" id="MobiDB-lite"/>
    </source>
</evidence>
<evidence type="ECO:0000313" key="3">
    <source>
        <dbReference type="EMBL" id="CAI9117339.1"/>
    </source>
</evidence>
<dbReference type="AlphaFoldDB" id="A0AAV1ECD0"/>
<keyword evidence="4" id="KW-1185">Reference proteome</keyword>
<protein>
    <submittedName>
        <fullName evidence="3">OLC1v1018715C1</fullName>
    </submittedName>
</protein>
<feature type="coiled-coil region" evidence="1">
    <location>
        <begin position="303"/>
        <end position="351"/>
    </location>
</feature>
<sequence>MVAARDYSVVLAKKRAIHEAEAPSLVPNYPDTMAPVNKEIRSYSLGPGFDAAPPTLFQHVLTFLIIMPGTHDVFRQQLIVTNVVIPIVSKSAAPLTDDDPIKERAFRKHQTTLPKKPLAATRQSIRLSSRSQSSRQTANSFLFLSDNRDKDQLMRTSYSWMRKSIKKRKPMGNKSLSPLLSTPTPLATTNQTGSPSSNLLSSAALRVRMASLKTTAPRASMSPLAGVFATKLSKKIIGISLGQVFTAQANQIKKDLEALMAGGMTSVTTETISEFLAEFNDLQKQYISNSEIRKNLPIYEANLSKSQEQVQTCAQQMEQVEKELAELALVQQNVEMQLQEIKDQISAKNQELDPTV</sequence>